<reference evidence="2 3" key="2">
    <citation type="submission" date="2007-09" db="EMBL/GenBank/DDBJ databases">
        <authorList>
            <person name="Fulton L."/>
            <person name="Clifton S."/>
            <person name="Fulton B."/>
            <person name="Xu J."/>
            <person name="Minx P."/>
            <person name="Pepin K.H."/>
            <person name="Johnson M."/>
            <person name="Thiruvilangam P."/>
            <person name="Bhonagiri V."/>
            <person name="Nash W.E."/>
            <person name="Mardis E.R."/>
            <person name="Wilson R.K."/>
        </authorList>
    </citation>
    <scope>NUCLEOTIDE SEQUENCE [LARGE SCALE GENOMIC DNA]</scope>
    <source>
        <strain evidence="2 3">DSM 3991</strain>
    </source>
</reference>
<dbReference type="Pfam" id="PF18956">
    <property type="entry name" value="DUF5699"/>
    <property type="match status" value="1"/>
</dbReference>
<gene>
    <name evidence="2" type="ORF">EUBDOL_00114</name>
</gene>
<name>A8R7Y2_9FIRM</name>
<dbReference type="AlphaFoldDB" id="A8R7Y2"/>
<organism evidence="2 3">
    <name type="scientific">Amedibacillus dolichus DSM 3991</name>
    <dbReference type="NCBI Taxonomy" id="428127"/>
    <lineage>
        <taxon>Bacteria</taxon>
        <taxon>Bacillati</taxon>
        <taxon>Bacillota</taxon>
        <taxon>Erysipelotrichia</taxon>
        <taxon>Erysipelotrichales</taxon>
        <taxon>Erysipelotrichaceae</taxon>
        <taxon>Amedibacillus</taxon>
    </lineage>
</organism>
<evidence type="ECO:0000256" key="1">
    <source>
        <dbReference type="SAM" id="Phobius"/>
    </source>
</evidence>
<keyword evidence="1" id="KW-0472">Membrane</keyword>
<dbReference type="InterPro" id="IPR043753">
    <property type="entry name" value="DUF5699"/>
</dbReference>
<dbReference type="HOGENOM" id="CLU_150560_1_0_9"/>
<reference evidence="2 3" key="1">
    <citation type="submission" date="2007-09" db="EMBL/GenBank/DDBJ databases">
        <title>Draft genome sequence of Eubacterium dolichum (DSM 3991).</title>
        <authorList>
            <person name="Sudarsanam P."/>
            <person name="Ley R."/>
            <person name="Guruge J."/>
            <person name="Turnbaugh P.J."/>
            <person name="Mahowald M."/>
            <person name="Liep D."/>
            <person name="Gordon J."/>
        </authorList>
    </citation>
    <scope>NUCLEOTIDE SEQUENCE [LARGE SCALE GENOMIC DNA]</scope>
    <source>
        <strain evidence="2 3">DSM 3991</strain>
    </source>
</reference>
<accession>A8R7Y2</accession>
<dbReference type="eggNOG" id="ENOG5031AJM">
    <property type="taxonomic scope" value="Bacteria"/>
</dbReference>
<proteinExistence type="predicted"/>
<comment type="caution">
    <text evidence="2">The sequence shown here is derived from an EMBL/GenBank/DDBJ whole genome shotgun (WGS) entry which is preliminary data.</text>
</comment>
<evidence type="ECO:0000313" key="3">
    <source>
        <dbReference type="Proteomes" id="UP000004090"/>
    </source>
</evidence>
<protein>
    <recommendedName>
        <fullName evidence="4">Succinate dehydrogenase</fullName>
    </recommendedName>
</protein>
<evidence type="ECO:0008006" key="4">
    <source>
        <dbReference type="Google" id="ProtNLM"/>
    </source>
</evidence>
<dbReference type="EMBL" id="ABAW02000010">
    <property type="protein sequence ID" value="EDP12206.1"/>
    <property type="molecule type" value="Genomic_DNA"/>
</dbReference>
<keyword evidence="1" id="KW-0812">Transmembrane</keyword>
<dbReference type="STRING" id="428127.EUBDOL_00114"/>
<dbReference type="Proteomes" id="UP000004090">
    <property type="component" value="Unassembled WGS sequence"/>
</dbReference>
<keyword evidence="1" id="KW-1133">Transmembrane helix</keyword>
<feature type="transmembrane region" description="Helical" evidence="1">
    <location>
        <begin position="50"/>
        <end position="73"/>
    </location>
</feature>
<feature type="transmembrane region" description="Helical" evidence="1">
    <location>
        <begin position="25"/>
        <end position="44"/>
    </location>
</feature>
<feature type="transmembrane region" description="Helical" evidence="1">
    <location>
        <begin position="80"/>
        <end position="102"/>
    </location>
</feature>
<sequence length="118" mass="12531">MESGTGTVILGGGITMRALVFLLKLLLKIVMVPVILALTLFVWICVGIVYVSGLVLGLISMVIALLGVAVLLTCSLQNGIILLVMAFLISPYGLPMAAIWLLGKVQDLKFAIQDLVYG</sequence>
<evidence type="ECO:0000313" key="2">
    <source>
        <dbReference type="EMBL" id="EDP12206.1"/>
    </source>
</evidence>